<evidence type="ECO:0000313" key="12">
    <source>
        <dbReference type="Proteomes" id="UP000252118"/>
    </source>
</evidence>
<dbReference type="GO" id="GO:0000976">
    <property type="term" value="F:transcription cis-regulatory region binding"/>
    <property type="evidence" value="ECO:0007669"/>
    <property type="project" value="TreeGrafter"/>
</dbReference>
<dbReference type="SMART" id="SM00862">
    <property type="entry name" value="Trans_reg_C"/>
    <property type="match status" value="1"/>
</dbReference>
<dbReference type="InterPro" id="IPR001789">
    <property type="entry name" value="Sig_transdc_resp-reg_receiver"/>
</dbReference>
<dbReference type="FunFam" id="1.10.10.10:FF:000018">
    <property type="entry name" value="DNA-binding response regulator ResD"/>
    <property type="match status" value="1"/>
</dbReference>
<dbReference type="InterPro" id="IPR039420">
    <property type="entry name" value="WalR-like"/>
</dbReference>
<comment type="caution">
    <text evidence="11">The sequence shown here is derived from an EMBL/GenBank/DDBJ whole genome shotgun (WGS) entry which is preliminary data.</text>
</comment>
<dbReference type="PANTHER" id="PTHR48111:SF40">
    <property type="entry name" value="PHOSPHATE REGULON TRANSCRIPTIONAL REGULATORY PROTEIN PHOB"/>
    <property type="match status" value="1"/>
</dbReference>
<accession>A0A366ETV7</accession>
<reference evidence="11 12" key="1">
    <citation type="submission" date="2018-06" db="EMBL/GenBank/DDBJ databases">
        <title>Freshwater and sediment microbial communities from various areas in North America, analyzing microbe dynamics in response to fracking.</title>
        <authorList>
            <person name="Lamendella R."/>
        </authorList>
    </citation>
    <scope>NUCLEOTIDE SEQUENCE [LARGE SCALE GENOMIC DNA]</scope>
    <source>
        <strain evidence="11 12">97B</strain>
    </source>
</reference>
<keyword evidence="3" id="KW-0902">Two-component regulatory system</keyword>
<dbReference type="SUPFAM" id="SSF52172">
    <property type="entry name" value="CheY-like"/>
    <property type="match status" value="1"/>
</dbReference>
<gene>
    <name evidence="11" type="ORF">DET59_10463</name>
</gene>
<feature type="modified residue" description="4-aspartylphosphate" evidence="7">
    <location>
        <position position="53"/>
    </location>
</feature>
<dbReference type="InterPro" id="IPR011006">
    <property type="entry name" value="CheY-like_superfamily"/>
</dbReference>
<comment type="subcellular location">
    <subcellularLocation>
        <location evidence="1">Cytoplasm</location>
    </subcellularLocation>
</comment>
<keyword evidence="5 8" id="KW-0238">DNA-binding</keyword>
<keyword evidence="2 7" id="KW-0597">Phosphoprotein</keyword>
<evidence type="ECO:0000256" key="3">
    <source>
        <dbReference type="ARBA" id="ARBA00023012"/>
    </source>
</evidence>
<dbReference type="GO" id="GO:0006355">
    <property type="term" value="P:regulation of DNA-templated transcription"/>
    <property type="evidence" value="ECO:0007669"/>
    <property type="project" value="InterPro"/>
</dbReference>
<name>A0A366ETV7_9BACI</name>
<feature type="domain" description="OmpR/PhoB-type" evidence="10">
    <location>
        <begin position="133"/>
        <end position="232"/>
    </location>
</feature>
<evidence type="ECO:0000259" key="10">
    <source>
        <dbReference type="PROSITE" id="PS51755"/>
    </source>
</evidence>
<dbReference type="EMBL" id="QNRJ01000004">
    <property type="protein sequence ID" value="RBP05346.1"/>
    <property type="molecule type" value="Genomic_DNA"/>
</dbReference>
<evidence type="ECO:0000313" key="11">
    <source>
        <dbReference type="EMBL" id="RBP05346.1"/>
    </source>
</evidence>
<dbReference type="InterPro" id="IPR036388">
    <property type="entry name" value="WH-like_DNA-bd_sf"/>
</dbReference>
<dbReference type="FunFam" id="3.40.50.2300:FF:000001">
    <property type="entry name" value="DNA-binding response regulator PhoB"/>
    <property type="match status" value="1"/>
</dbReference>
<dbReference type="GO" id="GO:0005829">
    <property type="term" value="C:cytosol"/>
    <property type="evidence" value="ECO:0007669"/>
    <property type="project" value="TreeGrafter"/>
</dbReference>
<dbReference type="GO" id="GO:0032993">
    <property type="term" value="C:protein-DNA complex"/>
    <property type="evidence" value="ECO:0007669"/>
    <property type="project" value="TreeGrafter"/>
</dbReference>
<evidence type="ECO:0000256" key="4">
    <source>
        <dbReference type="ARBA" id="ARBA00023015"/>
    </source>
</evidence>
<feature type="domain" description="Response regulatory" evidence="9">
    <location>
        <begin position="5"/>
        <end position="118"/>
    </location>
</feature>
<dbReference type="PROSITE" id="PS50110">
    <property type="entry name" value="RESPONSE_REGULATORY"/>
    <property type="match status" value="1"/>
</dbReference>
<dbReference type="PANTHER" id="PTHR48111">
    <property type="entry name" value="REGULATOR OF RPOS"/>
    <property type="match status" value="1"/>
</dbReference>
<dbReference type="AlphaFoldDB" id="A0A366ETV7"/>
<dbReference type="CDD" id="cd17574">
    <property type="entry name" value="REC_OmpR"/>
    <property type="match status" value="1"/>
</dbReference>
<dbReference type="SMART" id="SM00448">
    <property type="entry name" value="REC"/>
    <property type="match status" value="1"/>
</dbReference>
<evidence type="ECO:0000256" key="2">
    <source>
        <dbReference type="ARBA" id="ARBA00022553"/>
    </source>
</evidence>
<dbReference type="GO" id="GO:0000156">
    <property type="term" value="F:phosphorelay response regulator activity"/>
    <property type="evidence" value="ECO:0007669"/>
    <property type="project" value="TreeGrafter"/>
</dbReference>
<evidence type="ECO:0000256" key="5">
    <source>
        <dbReference type="ARBA" id="ARBA00023125"/>
    </source>
</evidence>
<evidence type="ECO:0000256" key="8">
    <source>
        <dbReference type="PROSITE-ProRule" id="PRU01091"/>
    </source>
</evidence>
<evidence type="ECO:0000259" key="9">
    <source>
        <dbReference type="PROSITE" id="PS50110"/>
    </source>
</evidence>
<dbReference type="Gene3D" id="1.10.10.10">
    <property type="entry name" value="Winged helix-like DNA-binding domain superfamily/Winged helix DNA-binding domain"/>
    <property type="match status" value="1"/>
</dbReference>
<dbReference type="Gene3D" id="6.10.250.690">
    <property type="match status" value="1"/>
</dbReference>
<dbReference type="Pfam" id="PF00072">
    <property type="entry name" value="Response_reg"/>
    <property type="match status" value="1"/>
</dbReference>
<keyword evidence="6" id="KW-0804">Transcription</keyword>
<organism evidence="11 12">
    <name type="scientific">Rossellomorea aquimaris</name>
    <dbReference type="NCBI Taxonomy" id="189382"/>
    <lineage>
        <taxon>Bacteria</taxon>
        <taxon>Bacillati</taxon>
        <taxon>Bacillota</taxon>
        <taxon>Bacilli</taxon>
        <taxon>Bacillales</taxon>
        <taxon>Bacillaceae</taxon>
        <taxon>Rossellomorea</taxon>
    </lineage>
</organism>
<evidence type="ECO:0000256" key="6">
    <source>
        <dbReference type="ARBA" id="ARBA00023163"/>
    </source>
</evidence>
<dbReference type="Gene3D" id="3.40.50.2300">
    <property type="match status" value="1"/>
</dbReference>
<protein>
    <submittedName>
        <fullName evidence="11">Two-component system response regulator ResD</fullName>
    </submittedName>
</protein>
<feature type="DNA-binding region" description="OmpR/PhoB-type" evidence="8">
    <location>
        <begin position="133"/>
        <end position="232"/>
    </location>
</feature>
<proteinExistence type="predicted"/>
<dbReference type="Pfam" id="PF00486">
    <property type="entry name" value="Trans_reg_C"/>
    <property type="match status" value="1"/>
</dbReference>
<keyword evidence="4" id="KW-0805">Transcription regulation</keyword>
<dbReference type="RefSeq" id="WP_258549600.1">
    <property type="nucleotide sequence ID" value="NZ_QNRJ01000004.1"/>
</dbReference>
<dbReference type="CDD" id="cd00383">
    <property type="entry name" value="trans_reg_C"/>
    <property type="match status" value="1"/>
</dbReference>
<evidence type="ECO:0000256" key="1">
    <source>
        <dbReference type="ARBA" id="ARBA00004496"/>
    </source>
</evidence>
<dbReference type="InterPro" id="IPR001867">
    <property type="entry name" value="OmpR/PhoB-type_DNA-bd"/>
</dbReference>
<dbReference type="PROSITE" id="PS51755">
    <property type="entry name" value="OMPR_PHOB"/>
    <property type="match status" value="1"/>
</dbReference>
<evidence type="ECO:0000256" key="7">
    <source>
        <dbReference type="PROSITE-ProRule" id="PRU00169"/>
    </source>
</evidence>
<sequence length="237" mass="27821">MAKERILIVDDEWNMRKLLSIHLGQEFEVMGAKNGKDALTVFDNHEISLIVLDVMMPDMSGWEVCREIRKSNEKTPILMLTARSEIKDKVRGFDIGADDYLVKPYQAEELLARVKALMRRSNSIKKESLNTSQDEIQIKDLRIDQNAREVYVKDHFLELTPKEYELILLFILNPKSVYTRDMLLDLVWGIHEVLDIRTVDSHIKNLREKFRKNKLSFNPIKTVWGVGYKFHEVEMDQ</sequence>
<dbReference type="Proteomes" id="UP000252118">
    <property type="component" value="Unassembled WGS sequence"/>
</dbReference>